<evidence type="ECO:0000256" key="1">
    <source>
        <dbReference type="ARBA" id="ARBA00022553"/>
    </source>
</evidence>
<evidence type="ECO:0008006" key="9">
    <source>
        <dbReference type="Google" id="ProtNLM"/>
    </source>
</evidence>
<name>A0A3B0VGP3_9ZZZZ</name>
<keyword evidence="5" id="KW-0804">Transcription</keyword>
<gene>
    <name evidence="8" type="ORF">MNBD_CHLOROFLEXI01-2129</name>
</gene>
<dbReference type="GO" id="GO:0000156">
    <property type="term" value="F:phosphorelay response regulator activity"/>
    <property type="evidence" value="ECO:0007669"/>
    <property type="project" value="TreeGrafter"/>
</dbReference>
<evidence type="ECO:0000256" key="4">
    <source>
        <dbReference type="ARBA" id="ARBA00023125"/>
    </source>
</evidence>
<evidence type="ECO:0000259" key="6">
    <source>
        <dbReference type="PROSITE" id="PS50110"/>
    </source>
</evidence>
<dbReference type="GO" id="GO:0005829">
    <property type="term" value="C:cytosol"/>
    <property type="evidence" value="ECO:0007669"/>
    <property type="project" value="TreeGrafter"/>
</dbReference>
<feature type="domain" description="Response regulatory" evidence="6">
    <location>
        <begin position="5"/>
        <end position="117"/>
    </location>
</feature>
<dbReference type="Gene3D" id="1.10.10.10">
    <property type="entry name" value="Winged helix-like DNA-binding domain superfamily/Winged helix DNA-binding domain"/>
    <property type="match status" value="1"/>
</dbReference>
<dbReference type="InterPro" id="IPR039420">
    <property type="entry name" value="WalR-like"/>
</dbReference>
<dbReference type="InterPro" id="IPR001867">
    <property type="entry name" value="OmpR/PhoB-type_DNA-bd"/>
</dbReference>
<protein>
    <recommendedName>
        <fullName evidence="9">Phosphate regulon transcriptional regulatory protein PhoB (SphR)</fullName>
    </recommendedName>
</protein>
<evidence type="ECO:0000313" key="8">
    <source>
        <dbReference type="EMBL" id="VAW39483.1"/>
    </source>
</evidence>
<dbReference type="PANTHER" id="PTHR48111:SF21">
    <property type="entry name" value="DNA-BINDING DUAL MASTER TRANSCRIPTIONAL REGULATOR RPAA"/>
    <property type="match status" value="1"/>
</dbReference>
<dbReference type="SUPFAM" id="SSF46894">
    <property type="entry name" value="C-terminal effector domain of the bipartite response regulators"/>
    <property type="match status" value="1"/>
</dbReference>
<dbReference type="InterPro" id="IPR036388">
    <property type="entry name" value="WH-like_DNA-bd_sf"/>
</dbReference>
<proteinExistence type="predicted"/>
<dbReference type="SUPFAM" id="SSF52172">
    <property type="entry name" value="CheY-like"/>
    <property type="match status" value="1"/>
</dbReference>
<dbReference type="PROSITE" id="PS50110">
    <property type="entry name" value="RESPONSE_REGULATORY"/>
    <property type="match status" value="1"/>
</dbReference>
<dbReference type="Pfam" id="PF00486">
    <property type="entry name" value="Trans_reg_C"/>
    <property type="match status" value="1"/>
</dbReference>
<keyword evidence="2" id="KW-0902">Two-component regulatory system</keyword>
<feature type="domain" description="OmpR/PhoB-type" evidence="7">
    <location>
        <begin position="124"/>
        <end position="224"/>
    </location>
</feature>
<evidence type="ECO:0000256" key="5">
    <source>
        <dbReference type="ARBA" id="ARBA00023163"/>
    </source>
</evidence>
<dbReference type="AlphaFoldDB" id="A0A3B0VGP3"/>
<dbReference type="EMBL" id="UOEU01000747">
    <property type="protein sequence ID" value="VAW39483.1"/>
    <property type="molecule type" value="Genomic_DNA"/>
</dbReference>
<dbReference type="InterPro" id="IPR016032">
    <property type="entry name" value="Sig_transdc_resp-reg_C-effctor"/>
</dbReference>
<dbReference type="PANTHER" id="PTHR48111">
    <property type="entry name" value="REGULATOR OF RPOS"/>
    <property type="match status" value="1"/>
</dbReference>
<evidence type="ECO:0000259" key="7">
    <source>
        <dbReference type="PROSITE" id="PS51755"/>
    </source>
</evidence>
<accession>A0A3B0VGP3</accession>
<keyword evidence="4" id="KW-0238">DNA-binding</keyword>
<dbReference type="SMART" id="SM00862">
    <property type="entry name" value="Trans_reg_C"/>
    <property type="match status" value="1"/>
</dbReference>
<dbReference type="CDD" id="cd00383">
    <property type="entry name" value="trans_reg_C"/>
    <property type="match status" value="1"/>
</dbReference>
<dbReference type="Gene3D" id="3.40.50.2300">
    <property type="match status" value="1"/>
</dbReference>
<dbReference type="PROSITE" id="PS51755">
    <property type="entry name" value="OMPR_PHOB"/>
    <property type="match status" value="1"/>
</dbReference>
<organism evidence="8">
    <name type="scientific">hydrothermal vent metagenome</name>
    <dbReference type="NCBI Taxonomy" id="652676"/>
    <lineage>
        <taxon>unclassified sequences</taxon>
        <taxon>metagenomes</taxon>
        <taxon>ecological metagenomes</taxon>
    </lineage>
</organism>
<evidence type="ECO:0000256" key="3">
    <source>
        <dbReference type="ARBA" id="ARBA00023015"/>
    </source>
</evidence>
<dbReference type="GO" id="GO:0032993">
    <property type="term" value="C:protein-DNA complex"/>
    <property type="evidence" value="ECO:0007669"/>
    <property type="project" value="TreeGrafter"/>
</dbReference>
<dbReference type="GO" id="GO:0006355">
    <property type="term" value="P:regulation of DNA-templated transcription"/>
    <property type="evidence" value="ECO:0007669"/>
    <property type="project" value="InterPro"/>
</dbReference>
<dbReference type="InterPro" id="IPR001789">
    <property type="entry name" value="Sig_transdc_resp-reg_receiver"/>
</dbReference>
<keyword evidence="3" id="KW-0805">Transcription regulation</keyword>
<dbReference type="GO" id="GO:0000976">
    <property type="term" value="F:transcription cis-regulatory region binding"/>
    <property type="evidence" value="ECO:0007669"/>
    <property type="project" value="TreeGrafter"/>
</dbReference>
<dbReference type="InterPro" id="IPR011006">
    <property type="entry name" value="CheY-like_superfamily"/>
</dbReference>
<evidence type="ECO:0000256" key="2">
    <source>
        <dbReference type="ARBA" id="ARBA00023012"/>
    </source>
</evidence>
<sequence length="228" mass="25944">MQKAVIMLVEGRRAGQFTAVPAFEKTKHTLKLYHTGSAAIAALNQSQCTPNLIIFNAATMRTGGARTCRRLKRVNPKLSIIHVRAAGKPEDKTAEADAYLEQPFTPRKLLNRVKDLLPVDHANEEVVRYGHIALYLTKKSVEIAGKGESRLTPKLTHLLEQFLRHPHQVLTRRELMQSVWKTDYIGDTRTLDVHIRWVREFIEENPAKPQFLKTVRGKGYYLAIPDKS</sequence>
<keyword evidence="1" id="KW-0597">Phosphoprotein</keyword>
<reference evidence="8" key="1">
    <citation type="submission" date="2018-06" db="EMBL/GenBank/DDBJ databases">
        <authorList>
            <person name="Zhirakovskaya E."/>
        </authorList>
    </citation>
    <scope>NUCLEOTIDE SEQUENCE</scope>
</reference>